<keyword evidence="3" id="KW-1185">Reference proteome</keyword>
<dbReference type="EMBL" id="CP014844">
    <property type="protein sequence ID" value="AMR78284.1"/>
    <property type="molecule type" value="Genomic_DNA"/>
</dbReference>
<gene>
    <name evidence="2" type="ORF">A2G96_11335</name>
</gene>
<evidence type="ECO:0000313" key="2">
    <source>
        <dbReference type="EMBL" id="AMR78284.1"/>
    </source>
</evidence>
<evidence type="ECO:0000259" key="1">
    <source>
        <dbReference type="Pfam" id="PF00903"/>
    </source>
</evidence>
<dbReference type="InterPro" id="IPR029068">
    <property type="entry name" value="Glyas_Bleomycin-R_OHBP_Dase"/>
</dbReference>
<dbReference type="Pfam" id="PF00903">
    <property type="entry name" value="Glyoxalase"/>
    <property type="match status" value="1"/>
</dbReference>
<accession>A0A142JJM2</accession>
<proteinExistence type="predicted"/>
<dbReference type="Gene3D" id="3.10.180.10">
    <property type="entry name" value="2,3-Dihydroxybiphenyl 1,2-Dioxygenase, domain 1"/>
    <property type="match status" value="2"/>
</dbReference>
<organism evidence="2 3">
    <name type="scientific">Cupriavidus nantongensis</name>
    <dbReference type="NCBI Taxonomy" id="1796606"/>
    <lineage>
        <taxon>Bacteria</taxon>
        <taxon>Pseudomonadati</taxon>
        <taxon>Pseudomonadota</taxon>
        <taxon>Betaproteobacteria</taxon>
        <taxon>Burkholderiales</taxon>
        <taxon>Burkholderiaceae</taxon>
        <taxon>Cupriavidus</taxon>
    </lineage>
</organism>
<dbReference type="GeneID" id="60822412"/>
<dbReference type="AlphaFoldDB" id="A0A142JJM2"/>
<dbReference type="STRING" id="1796606.A2G96_11335"/>
<sequence length="289" mass="31997">MLNSVDRILVAVRDLDQAEQNYREVLGAQYLDELASDHLNARGRSLVIGESTVELWTPRGAGVVSDHLDSFGEGLFFGGVSTASLAECQRFLAEQGIRFAEADGRLYLNAGGLYGMPLVVSEAAARVRANGPVSFLYELTMVLSTDWREVADCYARKLGLQRDKAVDITFARFGYEGTLLMFAPDRLDRIELAEAHDPAFAMGRFSGKRGDALYMCYIETHDLADVIRRLESRNAKWTRRTDTGKPEQDGLWIHPSALNGVLLGVSRTSLAWGWSGSPEKVEEISEVQS</sequence>
<name>A0A142JJM2_9BURK</name>
<dbReference type="InterPro" id="IPR004360">
    <property type="entry name" value="Glyas_Fos-R_dOase_dom"/>
</dbReference>
<protein>
    <recommendedName>
        <fullName evidence="1">Glyoxalase/fosfomycin resistance/dioxygenase domain-containing protein</fullName>
    </recommendedName>
</protein>
<dbReference type="Proteomes" id="UP000075238">
    <property type="component" value="Chromosome 1"/>
</dbReference>
<dbReference type="OrthoDB" id="9788468at2"/>
<dbReference type="SUPFAM" id="SSF54593">
    <property type="entry name" value="Glyoxalase/Bleomycin resistance protein/Dihydroxybiphenyl dioxygenase"/>
    <property type="match status" value="2"/>
</dbReference>
<dbReference type="RefSeq" id="WP_052495072.1">
    <property type="nucleotide sequence ID" value="NZ_CP014844.1"/>
</dbReference>
<dbReference type="KEGG" id="cnan:A2G96_11335"/>
<reference evidence="2 3" key="1">
    <citation type="submission" date="2016-03" db="EMBL/GenBank/DDBJ databases">
        <title>Complete genome sequence of a novel chlorpyrifos degrading bacterium, Cupriavidus nantongensis sp. X1.</title>
        <authorList>
            <person name="Fang L."/>
        </authorList>
    </citation>
    <scope>NUCLEOTIDE SEQUENCE [LARGE SCALE GENOMIC DNA]</scope>
    <source>
        <strain evidence="2 3">X1</strain>
    </source>
</reference>
<evidence type="ECO:0000313" key="3">
    <source>
        <dbReference type="Proteomes" id="UP000075238"/>
    </source>
</evidence>
<feature type="domain" description="Glyoxalase/fosfomycin resistance/dioxygenase" evidence="1">
    <location>
        <begin position="5"/>
        <end position="106"/>
    </location>
</feature>